<dbReference type="RefSeq" id="WP_103904780.1">
    <property type="nucleotide sequence ID" value="NZ_CP049246.1"/>
</dbReference>
<gene>
    <name evidence="2" type="ORF">SAMN05421877_101104</name>
</gene>
<dbReference type="InterPro" id="IPR029058">
    <property type="entry name" value="AB_hydrolase_fold"/>
</dbReference>
<reference evidence="3" key="1">
    <citation type="submission" date="2016-10" db="EMBL/GenBank/DDBJ databases">
        <authorList>
            <person name="Varghese N."/>
            <person name="Submissions S."/>
        </authorList>
    </citation>
    <scope>NUCLEOTIDE SEQUENCE [LARGE SCALE GENOMIC DNA]</scope>
    <source>
        <strain evidence="3">DSM 22361</strain>
    </source>
</reference>
<evidence type="ECO:0000259" key="1">
    <source>
        <dbReference type="Pfam" id="PF12697"/>
    </source>
</evidence>
<protein>
    <submittedName>
        <fullName evidence="2">Pimeloyl-ACP methyl ester carboxylesterase</fullName>
    </submittedName>
</protein>
<proteinExistence type="predicted"/>
<evidence type="ECO:0000313" key="3">
    <source>
        <dbReference type="Proteomes" id="UP000236731"/>
    </source>
</evidence>
<evidence type="ECO:0000313" key="2">
    <source>
        <dbReference type="EMBL" id="SEF43182.1"/>
    </source>
</evidence>
<keyword evidence="3" id="KW-1185">Reference proteome</keyword>
<name>A0A1H5RXW6_9SPHI</name>
<dbReference type="SUPFAM" id="SSF53474">
    <property type="entry name" value="alpha/beta-Hydrolases"/>
    <property type="match status" value="1"/>
</dbReference>
<accession>A0A1H5RXW6</accession>
<sequence>MEKIYVFSGLGADRRIFDRLDLRGFEIVHVEWLKPRPAEAMESYVFRLAEHYQIPKQGALVLGVSFGGMCIAELSKYYDFKKTVLISSAKTRDELPKVLGVSKIFPLHKLLPEGKPGKFTAKMLYWLFGADTKEEQQLLSAILEDTDPDFQKWAVDKIARWENTHVPVNCLHIHGDKDHLIPIQYVDYTIRIRGGGHLMVWDKGAELSFPIRNFLL</sequence>
<dbReference type="Proteomes" id="UP000236731">
    <property type="component" value="Unassembled WGS sequence"/>
</dbReference>
<dbReference type="Pfam" id="PF12697">
    <property type="entry name" value="Abhydrolase_6"/>
    <property type="match status" value="1"/>
</dbReference>
<dbReference type="Gene3D" id="3.40.50.1820">
    <property type="entry name" value="alpha/beta hydrolase"/>
    <property type="match status" value="1"/>
</dbReference>
<dbReference type="OrthoDB" id="659408at2"/>
<dbReference type="InterPro" id="IPR000073">
    <property type="entry name" value="AB_hydrolase_1"/>
</dbReference>
<dbReference type="AlphaFoldDB" id="A0A1H5RXW6"/>
<organism evidence="2 3">
    <name type="scientific">Sphingobacterium lactis</name>
    <dbReference type="NCBI Taxonomy" id="797291"/>
    <lineage>
        <taxon>Bacteria</taxon>
        <taxon>Pseudomonadati</taxon>
        <taxon>Bacteroidota</taxon>
        <taxon>Sphingobacteriia</taxon>
        <taxon>Sphingobacteriales</taxon>
        <taxon>Sphingobacteriaceae</taxon>
        <taxon>Sphingobacterium</taxon>
    </lineage>
</organism>
<feature type="domain" description="AB hydrolase-1" evidence="1">
    <location>
        <begin position="11"/>
        <end position="205"/>
    </location>
</feature>
<dbReference type="EMBL" id="FNUT01000001">
    <property type="protein sequence ID" value="SEF43182.1"/>
    <property type="molecule type" value="Genomic_DNA"/>
</dbReference>